<name>A0A6A5ZHS2_9PLEO</name>
<organism evidence="1 2">
    <name type="scientific">Lophiotrema nucula</name>
    <dbReference type="NCBI Taxonomy" id="690887"/>
    <lineage>
        <taxon>Eukaryota</taxon>
        <taxon>Fungi</taxon>
        <taxon>Dikarya</taxon>
        <taxon>Ascomycota</taxon>
        <taxon>Pezizomycotina</taxon>
        <taxon>Dothideomycetes</taxon>
        <taxon>Pleosporomycetidae</taxon>
        <taxon>Pleosporales</taxon>
        <taxon>Lophiotremataceae</taxon>
        <taxon>Lophiotrema</taxon>
    </lineage>
</organism>
<evidence type="ECO:0000313" key="2">
    <source>
        <dbReference type="Proteomes" id="UP000799770"/>
    </source>
</evidence>
<reference evidence="1" key="1">
    <citation type="journal article" date="2020" name="Stud. Mycol.">
        <title>101 Dothideomycetes genomes: a test case for predicting lifestyles and emergence of pathogens.</title>
        <authorList>
            <person name="Haridas S."/>
            <person name="Albert R."/>
            <person name="Binder M."/>
            <person name="Bloem J."/>
            <person name="Labutti K."/>
            <person name="Salamov A."/>
            <person name="Andreopoulos B."/>
            <person name="Baker S."/>
            <person name="Barry K."/>
            <person name="Bills G."/>
            <person name="Bluhm B."/>
            <person name="Cannon C."/>
            <person name="Castanera R."/>
            <person name="Culley D."/>
            <person name="Daum C."/>
            <person name="Ezra D."/>
            <person name="Gonzalez J."/>
            <person name="Henrissat B."/>
            <person name="Kuo A."/>
            <person name="Liang C."/>
            <person name="Lipzen A."/>
            <person name="Lutzoni F."/>
            <person name="Magnuson J."/>
            <person name="Mondo S."/>
            <person name="Nolan M."/>
            <person name="Ohm R."/>
            <person name="Pangilinan J."/>
            <person name="Park H.-J."/>
            <person name="Ramirez L."/>
            <person name="Alfaro M."/>
            <person name="Sun H."/>
            <person name="Tritt A."/>
            <person name="Yoshinaga Y."/>
            <person name="Zwiers L.-H."/>
            <person name="Turgeon B."/>
            <person name="Goodwin S."/>
            <person name="Spatafora J."/>
            <person name="Crous P."/>
            <person name="Grigoriev I."/>
        </authorList>
    </citation>
    <scope>NUCLEOTIDE SEQUENCE</scope>
    <source>
        <strain evidence="1">CBS 627.86</strain>
    </source>
</reference>
<evidence type="ECO:0000313" key="1">
    <source>
        <dbReference type="EMBL" id="KAF2118785.1"/>
    </source>
</evidence>
<protein>
    <submittedName>
        <fullName evidence="1">Uncharacterized protein</fullName>
    </submittedName>
</protein>
<dbReference type="OrthoDB" id="10678077at2759"/>
<proteinExistence type="predicted"/>
<dbReference type="EMBL" id="ML977316">
    <property type="protein sequence ID" value="KAF2118785.1"/>
    <property type="molecule type" value="Genomic_DNA"/>
</dbReference>
<gene>
    <name evidence="1" type="ORF">BDV96DRAFT_362348</name>
</gene>
<keyword evidence="2" id="KW-1185">Reference proteome</keyword>
<sequence length="360" mass="41309">MTGSVLASSIENFTNLNHLATWTFDKYRRGYILSNAGLQMNAHLFGTEEEAYGSKQMVYAVQLNCAWAWPRQKRTTSPICLFLIPSEQWDPASKEVPTVFRRAGHELMTWDEASSTVWQDHGRHDIVILTGRTENASRTHDICYKTRIRTQNRMDLRFLSVHHGEKDGKFVQKTEGIFNMSDSGRYVEFETLKSESIIGHVAVHIEDGSIWETFLLLLKSTPRSLAFGIWKHASFEATNWLEEMKDLAKSNQNIPFPHLAVFSGNFIIRASAKPGPTDGPRGYIDILGTVTPIKRFNIQLVVEEKQMESPCPPQVMYGGEDEEDRLRSQWRRERERERSDLLEIRYKELGNIGLQGVSKK</sequence>
<accession>A0A6A5ZHS2</accession>
<dbReference type="AlphaFoldDB" id="A0A6A5ZHS2"/>
<dbReference type="Proteomes" id="UP000799770">
    <property type="component" value="Unassembled WGS sequence"/>
</dbReference>